<sequence length="307" mass="34405">MNYFELHIGDLTEATAHLTMLEDGAYGRLLRKYYATEKPLPADIKTVQRLVGARSDEERVAVEIVLDEFFTLQSDGWHQERCDAEIAVFHEKQQGREDKREGAKERQRRARERRASLFETLRGHGVVPPWSTTTAELETQLSRVTGGDASQGVTQPVTRDDTATQTPDTRLQTPVGVGDPAGQDASPSQSRSKGRKPKATEVTLPEWLAAVEANGEKQIPAGDPVFDYAHTIGLPEDFLLIAWRAFKARYTAPPVGGKKLSMYVDWRAAFRNAVRENWLKLWYLDGQQYALTTAGQQAQRAHQESGK</sequence>
<dbReference type="AlphaFoldDB" id="A0A4R6QI58"/>
<dbReference type="RefSeq" id="WP_208115054.1">
    <property type="nucleotide sequence ID" value="NZ_SNXS01000005.1"/>
</dbReference>
<evidence type="ECO:0000313" key="3">
    <source>
        <dbReference type="Proteomes" id="UP000295361"/>
    </source>
</evidence>
<keyword evidence="3" id="KW-1185">Reference proteome</keyword>
<accession>A0A4R6QI58</accession>
<organism evidence="2 3">
    <name type="scientific">Roseateles toxinivorans</name>
    <dbReference type="NCBI Taxonomy" id="270368"/>
    <lineage>
        <taxon>Bacteria</taxon>
        <taxon>Pseudomonadati</taxon>
        <taxon>Pseudomonadota</taxon>
        <taxon>Betaproteobacteria</taxon>
        <taxon>Burkholderiales</taxon>
        <taxon>Sphaerotilaceae</taxon>
        <taxon>Roseateles</taxon>
    </lineage>
</organism>
<proteinExistence type="predicted"/>
<evidence type="ECO:0000256" key="1">
    <source>
        <dbReference type="SAM" id="MobiDB-lite"/>
    </source>
</evidence>
<feature type="compositionally biased region" description="Polar residues" evidence="1">
    <location>
        <begin position="151"/>
        <end position="172"/>
    </location>
</feature>
<name>A0A4R6QI58_9BURK</name>
<dbReference type="InterPro" id="IPR010781">
    <property type="entry name" value="DUF1376"/>
</dbReference>
<protein>
    <submittedName>
        <fullName evidence="2">Uncharacterized protein YdaU (DUF1376 family)</fullName>
    </submittedName>
</protein>
<dbReference type="EMBL" id="SNXS01000005">
    <property type="protein sequence ID" value="TDP63160.1"/>
    <property type="molecule type" value="Genomic_DNA"/>
</dbReference>
<gene>
    <name evidence="2" type="ORF">DES47_105161</name>
</gene>
<feature type="region of interest" description="Disordered" evidence="1">
    <location>
        <begin position="142"/>
        <end position="200"/>
    </location>
</feature>
<dbReference type="InParanoid" id="A0A4R6QI58"/>
<dbReference type="Pfam" id="PF07120">
    <property type="entry name" value="DUF1376"/>
    <property type="match status" value="1"/>
</dbReference>
<reference evidence="2 3" key="1">
    <citation type="submission" date="2019-03" db="EMBL/GenBank/DDBJ databases">
        <title>Genomic Encyclopedia of Type Strains, Phase IV (KMG-IV): sequencing the most valuable type-strain genomes for metagenomic binning, comparative biology and taxonomic classification.</title>
        <authorList>
            <person name="Goeker M."/>
        </authorList>
    </citation>
    <scope>NUCLEOTIDE SEQUENCE [LARGE SCALE GENOMIC DNA]</scope>
    <source>
        <strain evidence="2 3">DSM 16998</strain>
    </source>
</reference>
<dbReference type="Proteomes" id="UP000295361">
    <property type="component" value="Unassembled WGS sequence"/>
</dbReference>
<comment type="caution">
    <text evidence="2">The sequence shown here is derived from an EMBL/GenBank/DDBJ whole genome shotgun (WGS) entry which is preliminary data.</text>
</comment>
<evidence type="ECO:0000313" key="2">
    <source>
        <dbReference type="EMBL" id="TDP63160.1"/>
    </source>
</evidence>